<dbReference type="GO" id="GO:0019441">
    <property type="term" value="P:L-tryptophan catabolic process to kynurenine"/>
    <property type="evidence" value="ECO:0007669"/>
    <property type="project" value="InterPro"/>
</dbReference>
<dbReference type="PANTHER" id="PTHR31118">
    <property type="entry name" value="CYCLASE-LIKE PROTEIN 2"/>
    <property type="match status" value="1"/>
</dbReference>
<proteinExistence type="predicted"/>
<dbReference type="InterPro" id="IPR037175">
    <property type="entry name" value="KFase_sf"/>
</dbReference>
<reference evidence="1 2" key="1">
    <citation type="submission" date="2019-11" db="EMBL/GenBank/DDBJ databases">
        <authorList>
            <person name="Zheng R.K."/>
            <person name="Sun C.M."/>
        </authorList>
    </citation>
    <scope>NUCLEOTIDE SEQUENCE [LARGE SCALE GENOMIC DNA]</scope>
    <source>
        <strain evidence="1 2">WC007</strain>
    </source>
</reference>
<dbReference type="Proteomes" id="UP000428260">
    <property type="component" value="Chromosome"/>
</dbReference>
<sequence length="211" mass="24096">MKLYDLTHRLNNESPVYPGISSPQFTATATIEKNGYRETHFRFHSHLGTHIDAPAHMLKDGLFLNEMNIDSFLGQALIISVSSDVQIIGKDILVNYKESISKTDFVLFKTGWSRYWGEEEYFGRFPVLNSEATEYLLSFKLKGIGFDVISVDPMESNDYKNHYSIFEKGLIIIENLVFPESLKEATGEFSCFPLKYEKADGSPVRAIFRVD</sequence>
<protein>
    <submittedName>
        <fullName evidence="1">Cyclase family protein</fullName>
    </submittedName>
</protein>
<name>A0A6I6KAC6_9BACT</name>
<dbReference type="EMBL" id="CP046401">
    <property type="protein sequence ID" value="QGY47124.1"/>
    <property type="molecule type" value="Genomic_DNA"/>
</dbReference>
<dbReference type="SUPFAM" id="SSF102198">
    <property type="entry name" value="Putative cyclase"/>
    <property type="match status" value="1"/>
</dbReference>
<dbReference type="PANTHER" id="PTHR31118:SF12">
    <property type="entry name" value="CYCLASE-LIKE PROTEIN 2"/>
    <property type="match status" value="1"/>
</dbReference>
<dbReference type="GO" id="GO:0004061">
    <property type="term" value="F:arylformamidase activity"/>
    <property type="evidence" value="ECO:0007669"/>
    <property type="project" value="InterPro"/>
</dbReference>
<dbReference type="RefSeq" id="WP_158870683.1">
    <property type="nucleotide sequence ID" value="NZ_CP046401.1"/>
</dbReference>
<dbReference type="AlphaFoldDB" id="A0A6I6KAC6"/>
<evidence type="ECO:0000313" key="1">
    <source>
        <dbReference type="EMBL" id="QGY47124.1"/>
    </source>
</evidence>
<evidence type="ECO:0000313" key="2">
    <source>
        <dbReference type="Proteomes" id="UP000428260"/>
    </source>
</evidence>
<keyword evidence="2" id="KW-1185">Reference proteome</keyword>
<organism evidence="1 2">
    <name type="scientific">Maribellus comscasis</name>
    <dbReference type="NCBI Taxonomy" id="2681766"/>
    <lineage>
        <taxon>Bacteria</taxon>
        <taxon>Pseudomonadati</taxon>
        <taxon>Bacteroidota</taxon>
        <taxon>Bacteroidia</taxon>
        <taxon>Marinilabiliales</taxon>
        <taxon>Prolixibacteraceae</taxon>
        <taxon>Maribellus</taxon>
    </lineage>
</organism>
<dbReference type="InterPro" id="IPR007325">
    <property type="entry name" value="KFase/CYL"/>
</dbReference>
<gene>
    <name evidence="1" type="ORF">GM418_26710</name>
</gene>
<dbReference type="Gene3D" id="3.50.30.50">
    <property type="entry name" value="Putative cyclase"/>
    <property type="match status" value="1"/>
</dbReference>
<dbReference type="KEGG" id="mcos:GM418_26710"/>
<accession>A0A6I6KAC6</accession>
<dbReference type="Pfam" id="PF04199">
    <property type="entry name" value="Cyclase"/>
    <property type="match status" value="1"/>
</dbReference>